<dbReference type="InterPro" id="IPR050153">
    <property type="entry name" value="Metal_Ion_Import_ABC"/>
</dbReference>
<organism evidence="6 7">
    <name type="scientific">Oxobacter pfennigii</name>
    <dbReference type="NCBI Taxonomy" id="36849"/>
    <lineage>
        <taxon>Bacteria</taxon>
        <taxon>Bacillati</taxon>
        <taxon>Bacillota</taxon>
        <taxon>Clostridia</taxon>
        <taxon>Eubacteriales</taxon>
        <taxon>Clostridiaceae</taxon>
        <taxon>Oxobacter</taxon>
    </lineage>
</organism>
<dbReference type="InterPro" id="IPR017871">
    <property type="entry name" value="ABC_transporter-like_CS"/>
</dbReference>
<dbReference type="CDD" id="cd03235">
    <property type="entry name" value="ABC_Metallic_Cations"/>
    <property type="match status" value="1"/>
</dbReference>
<evidence type="ECO:0000256" key="1">
    <source>
        <dbReference type="ARBA" id="ARBA00005417"/>
    </source>
</evidence>
<keyword evidence="3" id="KW-0547">Nucleotide-binding</keyword>
<keyword evidence="4 6" id="KW-0067">ATP-binding</keyword>
<keyword evidence="2" id="KW-0813">Transport</keyword>
<dbReference type="PATRIC" id="fig|36849.3.peg.696"/>
<evidence type="ECO:0000313" key="6">
    <source>
        <dbReference type="EMBL" id="KPU45416.1"/>
    </source>
</evidence>
<evidence type="ECO:0000313" key="7">
    <source>
        <dbReference type="Proteomes" id="UP000050326"/>
    </source>
</evidence>
<dbReference type="PANTHER" id="PTHR42734:SF17">
    <property type="entry name" value="METAL TRANSPORT SYSTEM ATP-BINDING PROTEIN TM_0124-RELATED"/>
    <property type="match status" value="1"/>
</dbReference>
<evidence type="ECO:0000256" key="3">
    <source>
        <dbReference type="ARBA" id="ARBA00022741"/>
    </source>
</evidence>
<reference evidence="6 7" key="1">
    <citation type="submission" date="2015-09" db="EMBL/GenBank/DDBJ databases">
        <title>Genome sequence of Oxobacter pfennigii DSM 3222.</title>
        <authorList>
            <person name="Poehlein A."/>
            <person name="Bengelsdorf F.R."/>
            <person name="Schiel-Bengelsdorf B."/>
            <person name="Duerre P."/>
            <person name="Daniel R."/>
        </authorList>
    </citation>
    <scope>NUCLEOTIDE SEQUENCE [LARGE SCALE GENOMIC DNA]</scope>
    <source>
        <strain evidence="6 7">DSM 3222</strain>
    </source>
</reference>
<dbReference type="PROSITE" id="PS00211">
    <property type="entry name" value="ABC_TRANSPORTER_1"/>
    <property type="match status" value="1"/>
</dbReference>
<dbReference type="GO" id="GO:0005524">
    <property type="term" value="F:ATP binding"/>
    <property type="evidence" value="ECO:0007669"/>
    <property type="project" value="UniProtKB-KW"/>
</dbReference>
<keyword evidence="6" id="KW-0378">Hydrolase</keyword>
<keyword evidence="7" id="KW-1185">Reference proteome</keyword>
<gene>
    <name evidence="6" type="primary">znuC_1</name>
    <name evidence="6" type="ORF">OXPF_06490</name>
</gene>
<comment type="similarity">
    <text evidence="1">Belongs to the ABC transporter superfamily.</text>
</comment>
<feature type="domain" description="ABC transporter" evidence="5">
    <location>
        <begin position="4"/>
        <end position="247"/>
    </location>
</feature>
<evidence type="ECO:0000259" key="5">
    <source>
        <dbReference type="PROSITE" id="PS50893"/>
    </source>
</evidence>
<dbReference type="GO" id="GO:0016887">
    <property type="term" value="F:ATP hydrolysis activity"/>
    <property type="evidence" value="ECO:0007669"/>
    <property type="project" value="InterPro"/>
</dbReference>
<dbReference type="Gene3D" id="3.40.50.300">
    <property type="entry name" value="P-loop containing nucleotide triphosphate hydrolases"/>
    <property type="match status" value="1"/>
</dbReference>
<dbReference type="SUPFAM" id="SSF52540">
    <property type="entry name" value="P-loop containing nucleoside triphosphate hydrolases"/>
    <property type="match status" value="1"/>
</dbReference>
<dbReference type="EMBL" id="LKET01000021">
    <property type="protein sequence ID" value="KPU45416.1"/>
    <property type="molecule type" value="Genomic_DNA"/>
</dbReference>
<dbReference type="SMART" id="SM00382">
    <property type="entry name" value="AAA"/>
    <property type="match status" value="1"/>
</dbReference>
<sequence>MKAVCVRDVSFGYSEGLVLDNINFTIEEGDYIGIVGPNGSGKSTLLKLMLGIMKPQKGTIEIFGQNISSYKGWGKIGYVPQKAASFNTSFPATVEEVVGANLFSKIGLFKPIKKSDLDLVYKYLDIVGMREYSKRLIGNLSGGQQQKVFIARALVSSPEMIFLDEPTVGIDVKSQQEFFELLDRLNKELKITIAIVSHDIGVITQKVGTVACLGNKKIAIHENTADEHALKDMLRDLYGDNMRILLHEH</sequence>
<dbReference type="EC" id="3.6.3.-" evidence="6"/>
<dbReference type="InterPro" id="IPR003593">
    <property type="entry name" value="AAA+_ATPase"/>
</dbReference>
<dbReference type="PROSITE" id="PS50893">
    <property type="entry name" value="ABC_TRANSPORTER_2"/>
    <property type="match status" value="1"/>
</dbReference>
<dbReference type="PANTHER" id="PTHR42734">
    <property type="entry name" value="METAL TRANSPORT SYSTEM ATP-BINDING PROTEIN TM_0124-RELATED"/>
    <property type="match status" value="1"/>
</dbReference>
<dbReference type="FunFam" id="3.40.50.300:FF:000134">
    <property type="entry name" value="Iron-enterobactin ABC transporter ATP-binding protein"/>
    <property type="match status" value="1"/>
</dbReference>
<dbReference type="InterPro" id="IPR003439">
    <property type="entry name" value="ABC_transporter-like_ATP-bd"/>
</dbReference>
<proteinExistence type="inferred from homology"/>
<dbReference type="Proteomes" id="UP000050326">
    <property type="component" value="Unassembled WGS sequence"/>
</dbReference>
<evidence type="ECO:0000256" key="2">
    <source>
        <dbReference type="ARBA" id="ARBA00022448"/>
    </source>
</evidence>
<evidence type="ECO:0000256" key="4">
    <source>
        <dbReference type="ARBA" id="ARBA00022840"/>
    </source>
</evidence>
<dbReference type="OrthoDB" id="9806726at2"/>
<name>A0A0N8NTP6_9CLOT</name>
<dbReference type="Pfam" id="PF00005">
    <property type="entry name" value="ABC_tran"/>
    <property type="match status" value="1"/>
</dbReference>
<protein>
    <submittedName>
        <fullName evidence="6">High-affinity zinc uptake system ATP-binding protein ZnuC</fullName>
        <ecNumber evidence="6">3.6.3.-</ecNumber>
    </submittedName>
</protein>
<comment type="caution">
    <text evidence="6">The sequence shown here is derived from an EMBL/GenBank/DDBJ whole genome shotgun (WGS) entry which is preliminary data.</text>
</comment>
<dbReference type="InterPro" id="IPR027417">
    <property type="entry name" value="P-loop_NTPase"/>
</dbReference>
<dbReference type="STRING" id="36849.OXPF_06490"/>
<dbReference type="AlphaFoldDB" id="A0A0N8NTP6"/>
<accession>A0A0N8NTP6</accession>
<dbReference type="RefSeq" id="WP_054873767.1">
    <property type="nucleotide sequence ID" value="NZ_LKET01000021.1"/>
</dbReference>